<evidence type="ECO:0000313" key="3">
    <source>
        <dbReference type="EMBL" id="MST33341.1"/>
    </source>
</evidence>
<keyword evidence="4" id="KW-1185">Reference proteome</keyword>
<dbReference type="InterPro" id="IPR007313">
    <property type="entry name" value="FxsA"/>
</dbReference>
<organism evidence="3 4">
    <name type="scientific">Acidiferrimicrobium australe</name>
    <dbReference type="NCBI Taxonomy" id="2664430"/>
    <lineage>
        <taxon>Bacteria</taxon>
        <taxon>Bacillati</taxon>
        <taxon>Actinomycetota</taxon>
        <taxon>Acidimicrobiia</taxon>
        <taxon>Acidimicrobiales</taxon>
        <taxon>Acidimicrobiaceae</taxon>
        <taxon>Acidiferrimicrobium</taxon>
    </lineage>
</organism>
<sequence>MVFAALLLGVAVEVLAFVAVADQIHVLPALGLLLVVSALGPLVVKRVGLGVLANARTRLAAGEEPTRELLDGLLVLGGGVLLCIPGFVGDAIGLLLMVGPVRHVVIRLAGHRVAQGARVVRFDRGGVVDASTHDRPAPGRDGGEPPARFIGRPGAASESDGR</sequence>
<feature type="region of interest" description="Disordered" evidence="1">
    <location>
        <begin position="129"/>
        <end position="162"/>
    </location>
</feature>
<dbReference type="Proteomes" id="UP000437736">
    <property type="component" value="Unassembled WGS sequence"/>
</dbReference>
<dbReference type="NCBIfam" id="NF008528">
    <property type="entry name" value="PRK11463.1-2"/>
    <property type="match status" value="1"/>
</dbReference>
<evidence type="ECO:0000256" key="2">
    <source>
        <dbReference type="SAM" id="Phobius"/>
    </source>
</evidence>
<keyword evidence="2" id="KW-0472">Membrane</keyword>
<feature type="non-terminal residue" evidence="3">
    <location>
        <position position="162"/>
    </location>
</feature>
<keyword evidence="2" id="KW-0812">Transmembrane</keyword>
<protein>
    <recommendedName>
        <fullName evidence="5">FxsA family protein</fullName>
    </recommendedName>
</protein>
<accession>A0ABW9QVG4</accession>
<feature type="compositionally biased region" description="Basic and acidic residues" evidence="1">
    <location>
        <begin position="129"/>
        <end position="143"/>
    </location>
</feature>
<name>A0ABW9QVG4_9ACTN</name>
<keyword evidence="2" id="KW-1133">Transmembrane helix</keyword>
<dbReference type="EMBL" id="WJHE01000566">
    <property type="protein sequence ID" value="MST33341.1"/>
    <property type="molecule type" value="Genomic_DNA"/>
</dbReference>
<dbReference type="PANTHER" id="PTHR35335:SF1">
    <property type="entry name" value="UPF0716 PROTEIN FXSA"/>
    <property type="match status" value="1"/>
</dbReference>
<feature type="transmembrane region" description="Helical" evidence="2">
    <location>
        <begin position="73"/>
        <end position="98"/>
    </location>
</feature>
<evidence type="ECO:0008006" key="5">
    <source>
        <dbReference type="Google" id="ProtNLM"/>
    </source>
</evidence>
<reference evidence="3 4" key="1">
    <citation type="submission" date="2019-11" db="EMBL/GenBank/DDBJ databases">
        <title>Acidiferrimicrobium australis gen. nov., sp. nov., an acidophilic and obligately heterotrophic, member of the Actinobacteria that catalyses dissimilatory oxido- reduction of iron isolated from metal-rich acidic water in Chile.</title>
        <authorList>
            <person name="Gonzalez D."/>
            <person name="Huber K."/>
            <person name="Hedrich S."/>
            <person name="Rojas-Villalobos C."/>
            <person name="Quatrini R."/>
            <person name="Dinamarca M.A."/>
            <person name="Schwarz A."/>
            <person name="Canales C."/>
            <person name="Nancucheo I."/>
        </authorList>
    </citation>
    <scope>NUCLEOTIDE SEQUENCE [LARGE SCALE GENOMIC DNA]</scope>
    <source>
        <strain evidence="3 4">USS-CCA1</strain>
    </source>
</reference>
<evidence type="ECO:0000313" key="4">
    <source>
        <dbReference type="Proteomes" id="UP000437736"/>
    </source>
</evidence>
<comment type="caution">
    <text evidence="3">The sequence shown here is derived from an EMBL/GenBank/DDBJ whole genome shotgun (WGS) entry which is preliminary data.</text>
</comment>
<gene>
    <name evidence="3" type="ORF">GHK86_11510</name>
</gene>
<proteinExistence type="predicted"/>
<feature type="transmembrane region" description="Helical" evidence="2">
    <location>
        <begin position="26"/>
        <end position="52"/>
    </location>
</feature>
<evidence type="ECO:0000256" key="1">
    <source>
        <dbReference type="SAM" id="MobiDB-lite"/>
    </source>
</evidence>
<dbReference type="Pfam" id="PF04186">
    <property type="entry name" value="FxsA"/>
    <property type="match status" value="1"/>
</dbReference>
<dbReference type="PANTHER" id="PTHR35335">
    <property type="entry name" value="UPF0716 PROTEIN FXSA"/>
    <property type="match status" value="1"/>
</dbReference>